<dbReference type="AlphaFoldDB" id="A0A8T8T6L2"/>
<dbReference type="EMBL" id="LWDD02000737">
    <property type="protein sequence ID" value="KAE8256858.1"/>
    <property type="molecule type" value="Genomic_DNA"/>
</dbReference>
<accession>A0A8T8T6L2</accession>
<dbReference type="Proteomes" id="UP000077671">
    <property type="component" value="Unassembled WGS sequence"/>
</dbReference>
<reference evidence="1" key="1">
    <citation type="submission" date="2016-04" db="EMBL/GenBank/DDBJ databases">
        <authorList>
            <person name="Nguyen H.D."/>
            <person name="Kesanakurti P."/>
            <person name="Cullis J."/>
            <person name="Levesque C.A."/>
            <person name="Hambleton S."/>
        </authorList>
    </citation>
    <scope>NUCLEOTIDE SEQUENCE</scope>
    <source>
        <strain evidence="1">DAOMC 238032</strain>
    </source>
</reference>
<organism evidence="1 2">
    <name type="scientific">Tilletia caries</name>
    <name type="common">wheat bunt fungus</name>
    <dbReference type="NCBI Taxonomy" id="13290"/>
    <lineage>
        <taxon>Eukaryota</taxon>
        <taxon>Fungi</taxon>
        <taxon>Dikarya</taxon>
        <taxon>Basidiomycota</taxon>
        <taxon>Ustilaginomycotina</taxon>
        <taxon>Exobasidiomycetes</taxon>
        <taxon>Tilletiales</taxon>
        <taxon>Tilletiaceae</taxon>
        <taxon>Tilletia</taxon>
    </lineage>
</organism>
<protein>
    <submittedName>
        <fullName evidence="1">Uncharacterized protein</fullName>
    </submittedName>
</protein>
<sequence length="99" mass="10950">MPAEQATSEYDMLCTRKGGAKTPYLPISACKGMAVWKKNATRSCRGCAGITLRRNPYNMENDCKAGLMPNLCYDVVGDIKAYLDRPDVREVGTDRPCEP</sequence>
<evidence type="ECO:0000313" key="1">
    <source>
        <dbReference type="EMBL" id="KAE8256858.1"/>
    </source>
</evidence>
<name>A0A8T8T6L2_9BASI</name>
<evidence type="ECO:0000313" key="2">
    <source>
        <dbReference type="Proteomes" id="UP000077671"/>
    </source>
</evidence>
<proteinExistence type="predicted"/>
<gene>
    <name evidence="1" type="ORF">A4X03_0g4987</name>
</gene>
<reference evidence="1" key="2">
    <citation type="journal article" date="2019" name="IMA Fungus">
        <title>Genome sequencing and comparison of five Tilletia species to identify candidate genes for the detection of regulated species infecting wheat.</title>
        <authorList>
            <person name="Nguyen H.D.T."/>
            <person name="Sultana T."/>
            <person name="Kesanakurti P."/>
            <person name="Hambleton S."/>
        </authorList>
    </citation>
    <scope>NUCLEOTIDE SEQUENCE</scope>
    <source>
        <strain evidence="1">DAOMC 238032</strain>
    </source>
</reference>
<comment type="caution">
    <text evidence="1">The sequence shown here is derived from an EMBL/GenBank/DDBJ whole genome shotgun (WGS) entry which is preliminary data.</text>
</comment>